<feature type="non-terminal residue" evidence="4">
    <location>
        <position position="295"/>
    </location>
</feature>
<dbReference type="InterPro" id="IPR050969">
    <property type="entry name" value="Dev_Signal_Modulators"/>
</dbReference>
<reference evidence="4 5" key="1">
    <citation type="submission" date="2019-09" db="EMBL/GenBank/DDBJ databases">
        <title>Bird 10,000 Genomes (B10K) Project - Family phase.</title>
        <authorList>
            <person name="Zhang G."/>
        </authorList>
    </citation>
    <scope>NUCLEOTIDE SEQUENCE [LARGE SCALE GENOMIC DNA]</scope>
    <source>
        <strain evidence="4">B10K-DU-001-57</strain>
        <tissue evidence="4">Muscle</tissue>
    </source>
</reference>
<evidence type="ECO:0000313" key="5">
    <source>
        <dbReference type="Proteomes" id="UP000567872"/>
    </source>
</evidence>
<dbReference type="PANTHER" id="PTHR14949">
    <property type="entry name" value="EGF-LIKE-DOMAIN, MULTIPLE 7, 8"/>
    <property type="match status" value="1"/>
</dbReference>
<protein>
    <submittedName>
        <fullName evidence="4">VWDE protein</fullName>
    </submittedName>
</protein>
<evidence type="ECO:0000259" key="3">
    <source>
        <dbReference type="PROSITE" id="PS51233"/>
    </source>
</evidence>
<dbReference type="PROSITE" id="PS51233">
    <property type="entry name" value="VWFD"/>
    <property type="match status" value="1"/>
</dbReference>
<dbReference type="GO" id="GO:0005576">
    <property type="term" value="C:extracellular region"/>
    <property type="evidence" value="ECO:0007669"/>
    <property type="project" value="TreeGrafter"/>
</dbReference>
<evidence type="ECO:0000256" key="2">
    <source>
        <dbReference type="ARBA" id="ARBA00023157"/>
    </source>
</evidence>
<dbReference type="OrthoDB" id="382013at2759"/>
<dbReference type="PANTHER" id="PTHR14949:SF52">
    <property type="entry name" value="VON WILLEBRAND FACTOR D AND EGF DOMAIN-CONTAINING PROTEIN"/>
    <property type="match status" value="1"/>
</dbReference>
<comment type="caution">
    <text evidence="4">The sequence shown here is derived from an EMBL/GenBank/DDBJ whole genome shotgun (WGS) entry which is preliminary data.</text>
</comment>
<sequence length="295" mass="32480">KLTSLALQPVITPELVQGRAHLKCTWAPPVSRPSLQYAVVWSRLALPGTREQIRRDTTPQASSFLEMGGENLQLGDTVFCTVTAFARDTPEQQSLPEESKGFYAGIKFLPESLQIAEDGKEHVLTILSTVPITCSGHDDSCKITLQLSTEDLDRQLRGPPNIALSACQVDLVPVPCSEGSCAAATLTVTAVTDFAQDGNRISRIRAEPVGWRDSFWRAHTPKDVQVTVRDLPTGNCYSFTDPHIITFDGWRYENYKIGTFLLCQSVSRAFEVHVRQWDCGGHRSTTACNCGVAAR</sequence>
<evidence type="ECO:0000313" key="4">
    <source>
        <dbReference type="EMBL" id="NXI72856.1"/>
    </source>
</evidence>
<dbReference type="Pfam" id="PF25776">
    <property type="entry name" value="Ig_VWDE"/>
    <property type="match status" value="1"/>
</dbReference>
<dbReference type="AlphaFoldDB" id="A0A7K9VJP8"/>
<dbReference type="GO" id="GO:0009986">
    <property type="term" value="C:cell surface"/>
    <property type="evidence" value="ECO:0007669"/>
    <property type="project" value="TreeGrafter"/>
</dbReference>
<accession>A0A7K9VJP8</accession>
<name>A0A7K9VJP8_ANSSE</name>
<dbReference type="EMBL" id="VXAA01006433">
    <property type="protein sequence ID" value="NXI72856.1"/>
    <property type="molecule type" value="Genomic_DNA"/>
</dbReference>
<proteinExistence type="predicted"/>
<feature type="domain" description="VWFD" evidence="3">
    <location>
        <begin position="234"/>
        <end position="295"/>
    </location>
</feature>
<dbReference type="GO" id="GO:0005102">
    <property type="term" value="F:signaling receptor binding"/>
    <property type="evidence" value="ECO:0007669"/>
    <property type="project" value="TreeGrafter"/>
</dbReference>
<keyword evidence="5" id="KW-1185">Reference proteome</keyword>
<keyword evidence="2" id="KW-1015">Disulfide bond</keyword>
<evidence type="ECO:0000256" key="1">
    <source>
        <dbReference type="ARBA" id="ARBA00022729"/>
    </source>
</evidence>
<dbReference type="Proteomes" id="UP000567872">
    <property type="component" value="Unassembled WGS sequence"/>
</dbReference>
<dbReference type="InterPro" id="IPR001846">
    <property type="entry name" value="VWF_type-D"/>
</dbReference>
<organism evidence="4 5">
    <name type="scientific">Anseranas semipalmata</name>
    <name type="common">Magpie goose</name>
    <name type="synonym">Anas semipalmata</name>
    <dbReference type="NCBI Taxonomy" id="8851"/>
    <lineage>
        <taxon>Eukaryota</taxon>
        <taxon>Metazoa</taxon>
        <taxon>Chordata</taxon>
        <taxon>Craniata</taxon>
        <taxon>Vertebrata</taxon>
        <taxon>Euteleostomi</taxon>
        <taxon>Archelosauria</taxon>
        <taxon>Archosauria</taxon>
        <taxon>Dinosauria</taxon>
        <taxon>Saurischia</taxon>
        <taxon>Theropoda</taxon>
        <taxon>Coelurosauria</taxon>
        <taxon>Aves</taxon>
        <taxon>Neognathae</taxon>
        <taxon>Galloanserae</taxon>
        <taxon>Anseriformes</taxon>
        <taxon>Anseranatidae</taxon>
        <taxon>Anseranas</taxon>
    </lineage>
</organism>
<feature type="non-terminal residue" evidence="4">
    <location>
        <position position="1"/>
    </location>
</feature>
<dbReference type="InterPro" id="IPR057885">
    <property type="entry name" value="Ig_VWDE"/>
</dbReference>
<keyword evidence="1" id="KW-0732">Signal</keyword>
<gene>
    <name evidence="4" type="primary">Vwde_5</name>
    <name evidence="4" type="ORF">ANSSEM_R04944</name>
</gene>